<dbReference type="EMBL" id="LDXT01000076">
    <property type="protein sequence ID" value="KRT55597.1"/>
    <property type="molecule type" value="Genomic_DNA"/>
</dbReference>
<dbReference type="PANTHER" id="PTHR34874:SF3">
    <property type="entry name" value="SULFURTRANSFERASE TUSD"/>
    <property type="match status" value="1"/>
</dbReference>
<dbReference type="SUPFAM" id="SSF75169">
    <property type="entry name" value="DsrEFH-like"/>
    <property type="match status" value="1"/>
</dbReference>
<comment type="subcellular location">
    <subcellularLocation>
        <location evidence="1">Cytoplasm</location>
    </subcellularLocation>
</comment>
<gene>
    <name evidence="5" type="ORF">Ga0074115_12119</name>
</gene>
<dbReference type="AlphaFoldDB" id="A0A0T5YYL1"/>
<evidence type="ECO:0000256" key="4">
    <source>
        <dbReference type="ARBA" id="ARBA00022679"/>
    </source>
</evidence>
<evidence type="ECO:0000256" key="3">
    <source>
        <dbReference type="ARBA" id="ARBA00022490"/>
    </source>
</evidence>
<reference evidence="5 6" key="1">
    <citation type="submission" date="2015-11" db="EMBL/GenBank/DDBJ databases">
        <title>The genome of Candidatus Endoriftia persephone in Ridgeia piscesae and population structure of the North Eastern Pacific vestimentiferan symbionts.</title>
        <authorList>
            <person name="Perez M."/>
            <person name="Juniper K.S."/>
        </authorList>
    </citation>
    <scope>NUCLEOTIDE SEQUENCE [LARGE SCALE GENOMIC DNA]</scope>
    <source>
        <strain evidence="5">Ind11</strain>
    </source>
</reference>
<comment type="caution">
    <text evidence="5">The sequence shown here is derived from an EMBL/GenBank/DDBJ whole genome shotgun (WGS) entry which is preliminary data.</text>
</comment>
<dbReference type="InterPro" id="IPR017463">
    <property type="entry name" value="Sulphur_relay_TusD/DsrE"/>
</dbReference>
<dbReference type="GO" id="GO:0097163">
    <property type="term" value="F:sulfur carrier activity"/>
    <property type="evidence" value="ECO:0007669"/>
    <property type="project" value="TreeGrafter"/>
</dbReference>
<dbReference type="OrthoDB" id="9787483at2"/>
<sequence length="130" mass="14308">MKFAIQVNEGPYQHQATDSAYQFTKAALEAGHEIMRVFFYHDGVNNGTNLTTPPQDDRNIVARWSELAEKHGLDLVVCVAAAQRRGIVDEGEMQRNGKSAQNIADGFRISGLGQLVEAGVQSDRLMVFGD</sequence>
<evidence type="ECO:0000256" key="2">
    <source>
        <dbReference type="ARBA" id="ARBA00007067"/>
    </source>
</evidence>
<dbReference type="Gene3D" id="3.40.1260.10">
    <property type="entry name" value="DsrEFH-like"/>
    <property type="match status" value="1"/>
</dbReference>
<dbReference type="Proteomes" id="UP000051634">
    <property type="component" value="Unassembled WGS sequence"/>
</dbReference>
<accession>A0A0T5YYL1</accession>
<dbReference type="PATRIC" id="fig|54398.3.peg.2292"/>
<name>A0A0T5YYL1_9GAMM</name>
<evidence type="ECO:0000256" key="1">
    <source>
        <dbReference type="ARBA" id="ARBA00004496"/>
    </source>
</evidence>
<evidence type="ECO:0000313" key="5">
    <source>
        <dbReference type="EMBL" id="KRT55597.1"/>
    </source>
</evidence>
<dbReference type="Pfam" id="PF02635">
    <property type="entry name" value="DsrE"/>
    <property type="match status" value="1"/>
</dbReference>
<dbReference type="GO" id="GO:0016783">
    <property type="term" value="F:sulfurtransferase activity"/>
    <property type="evidence" value="ECO:0007669"/>
    <property type="project" value="InterPro"/>
</dbReference>
<comment type="similarity">
    <text evidence="2">Belongs to the DsrE/TusD family.</text>
</comment>
<dbReference type="InterPro" id="IPR027396">
    <property type="entry name" value="DsrEFH-like"/>
</dbReference>
<keyword evidence="6" id="KW-1185">Reference proteome</keyword>
<dbReference type="InterPro" id="IPR003787">
    <property type="entry name" value="Sulphur_relay_DsrE/F-like"/>
</dbReference>
<dbReference type="GO" id="GO:1990228">
    <property type="term" value="C:sulfurtransferase complex"/>
    <property type="evidence" value="ECO:0007669"/>
    <property type="project" value="TreeGrafter"/>
</dbReference>
<protein>
    <submittedName>
        <fullName evidence="5">Sulfur relay protein TusD/DsrE</fullName>
    </submittedName>
</protein>
<keyword evidence="3" id="KW-0963">Cytoplasm</keyword>
<evidence type="ECO:0000313" key="6">
    <source>
        <dbReference type="Proteomes" id="UP000051634"/>
    </source>
</evidence>
<dbReference type="NCBIfam" id="TIGR03012">
    <property type="entry name" value="sulf_tusD_dsrE"/>
    <property type="match status" value="1"/>
</dbReference>
<dbReference type="FunFam" id="3.40.1260.10:FF:000001">
    <property type="entry name" value="Sulfurtransferase TusD"/>
    <property type="match status" value="1"/>
</dbReference>
<dbReference type="NCBIfam" id="NF001237">
    <property type="entry name" value="PRK00207.1"/>
    <property type="match status" value="1"/>
</dbReference>
<dbReference type="GO" id="GO:0002143">
    <property type="term" value="P:tRNA wobble position uridine thiolation"/>
    <property type="evidence" value="ECO:0007669"/>
    <property type="project" value="TreeGrafter"/>
</dbReference>
<dbReference type="RefSeq" id="WP_005959720.1">
    <property type="nucleotide sequence ID" value="NZ_KQ557136.1"/>
</dbReference>
<organism evidence="5 6">
    <name type="scientific">endosymbiont of Ridgeia piscesae</name>
    <dbReference type="NCBI Taxonomy" id="54398"/>
    <lineage>
        <taxon>Bacteria</taxon>
        <taxon>Pseudomonadati</taxon>
        <taxon>Pseudomonadota</taxon>
        <taxon>Gammaproteobacteria</taxon>
        <taxon>sulfur-oxidizing symbionts</taxon>
    </lineage>
</organism>
<keyword evidence="4" id="KW-0808">Transferase</keyword>
<dbReference type="PANTHER" id="PTHR34874">
    <property type="entry name" value="PROTEIN YCHN"/>
    <property type="match status" value="1"/>
</dbReference>
<proteinExistence type="inferred from homology"/>